<dbReference type="InterPro" id="IPR000847">
    <property type="entry name" value="LysR_HTH_N"/>
</dbReference>
<reference evidence="7" key="1">
    <citation type="submission" date="2016-09" db="EMBL/GenBank/DDBJ databases">
        <authorList>
            <person name="Varghese N."/>
            <person name="Submissions S."/>
        </authorList>
    </citation>
    <scope>NUCLEOTIDE SEQUENCE [LARGE SCALE GENOMIC DNA]</scope>
    <source>
        <strain evidence="7">JS23</strain>
    </source>
</reference>
<gene>
    <name evidence="6" type="ORF">SAMN05216551_11220</name>
</gene>
<dbReference type="SUPFAM" id="SSF46785">
    <property type="entry name" value="Winged helix' DNA-binding domain"/>
    <property type="match status" value="1"/>
</dbReference>
<dbReference type="GO" id="GO:0003700">
    <property type="term" value="F:DNA-binding transcription factor activity"/>
    <property type="evidence" value="ECO:0007669"/>
    <property type="project" value="InterPro"/>
</dbReference>
<dbReference type="EMBL" id="FNLO01000012">
    <property type="protein sequence ID" value="SDV50484.1"/>
    <property type="molecule type" value="Genomic_DNA"/>
</dbReference>
<evidence type="ECO:0000256" key="4">
    <source>
        <dbReference type="ARBA" id="ARBA00023163"/>
    </source>
</evidence>
<organism evidence="6 7">
    <name type="scientific">Chitinasiproducens palmae</name>
    <dbReference type="NCBI Taxonomy" id="1770053"/>
    <lineage>
        <taxon>Bacteria</taxon>
        <taxon>Pseudomonadati</taxon>
        <taxon>Pseudomonadota</taxon>
        <taxon>Betaproteobacteria</taxon>
        <taxon>Burkholderiales</taxon>
        <taxon>Burkholderiaceae</taxon>
        <taxon>Chitinasiproducens</taxon>
    </lineage>
</organism>
<dbReference type="STRING" id="1770053.SAMN05216551_11220"/>
<keyword evidence="4" id="KW-0804">Transcription</keyword>
<dbReference type="OrthoDB" id="5292387at2"/>
<dbReference type="PANTHER" id="PTHR30346:SF17">
    <property type="entry name" value="LYSR FAMILY TRANSCRIPTIONAL REGULATOR"/>
    <property type="match status" value="1"/>
</dbReference>
<keyword evidence="7" id="KW-1185">Reference proteome</keyword>
<evidence type="ECO:0000256" key="1">
    <source>
        <dbReference type="ARBA" id="ARBA00009437"/>
    </source>
</evidence>
<dbReference type="Pfam" id="PF03466">
    <property type="entry name" value="LysR_substrate"/>
    <property type="match status" value="1"/>
</dbReference>
<evidence type="ECO:0000313" key="6">
    <source>
        <dbReference type="EMBL" id="SDV50484.1"/>
    </source>
</evidence>
<dbReference type="GO" id="GO:0003677">
    <property type="term" value="F:DNA binding"/>
    <property type="evidence" value="ECO:0007669"/>
    <property type="project" value="UniProtKB-KW"/>
</dbReference>
<dbReference type="InterPro" id="IPR005119">
    <property type="entry name" value="LysR_subst-bd"/>
</dbReference>
<dbReference type="InterPro" id="IPR036388">
    <property type="entry name" value="WH-like_DNA-bd_sf"/>
</dbReference>
<dbReference type="AlphaFoldDB" id="A0A1H2PUJ3"/>
<keyword evidence="2" id="KW-0805">Transcription regulation</keyword>
<comment type="similarity">
    <text evidence="1">Belongs to the LysR transcriptional regulatory family.</text>
</comment>
<dbReference type="Proteomes" id="UP000243719">
    <property type="component" value="Unassembled WGS sequence"/>
</dbReference>
<name>A0A1H2PUJ3_9BURK</name>
<accession>A0A1H2PUJ3</accession>
<dbReference type="RefSeq" id="WP_091911492.1">
    <property type="nucleotide sequence ID" value="NZ_FNLO01000012.1"/>
</dbReference>
<dbReference type="InterPro" id="IPR036390">
    <property type="entry name" value="WH_DNA-bd_sf"/>
</dbReference>
<dbReference type="SUPFAM" id="SSF53850">
    <property type="entry name" value="Periplasmic binding protein-like II"/>
    <property type="match status" value="1"/>
</dbReference>
<dbReference type="CDD" id="cd08414">
    <property type="entry name" value="PBP2_LTTR_aromatics_like"/>
    <property type="match status" value="1"/>
</dbReference>
<dbReference type="FunFam" id="1.10.10.10:FF:000001">
    <property type="entry name" value="LysR family transcriptional regulator"/>
    <property type="match status" value="1"/>
</dbReference>
<dbReference type="PANTHER" id="PTHR30346">
    <property type="entry name" value="TRANSCRIPTIONAL DUAL REGULATOR HCAR-RELATED"/>
    <property type="match status" value="1"/>
</dbReference>
<keyword evidence="3 6" id="KW-0238">DNA-binding</keyword>
<proteinExistence type="inferred from homology"/>
<evidence type="ECO:0000256" key="3">
    <source>
        <dbReference type="ARBA" id="ARBA00023125"/>
    </source>
</evidence>
<protein>
    <submittedName>
        <fullName evidence="6">DNA-binding transcriptional regulator, LysR family</fullName>
    </submittedName>
</protein>
<dbReference type="Gene3D" id="3.40.190.10">
    <property type="entry name" value="Periplasmic binding protein-like II"/>
    <property type="match status" value="2"/>
</dbReference>
<dbReference type="PROSITE" id="PS50931">
    <property type="entry name" value="HTH_LYSR"/>
    <property type="match status" value="1"/>
</dbReference>
<evidence type="ECO:0000256" key="2">
    <source>
        <dbReference type="ARBA" id="ARBA00023015"/>
    </source>
</evidence>
<dbReference type="Pfam" id="PF00126">
    <property type="entry name" value="HTH_1"/>
    <property type="match status" value="1"/>
</dbReference>
<dbReference type="GO" id="GO:0032993">
    <property type="term" value="C:protein-DNA complex"/>
    <property type="evidence" value="ECO:0007669"/>
    <property type="project" value="TreeGrafter"/>
</dbReference>
<feature type="domain" description="HTH lysR-type" evidence="5">
    <location>
        <begin position="2"/>
        <end position="59"/>
    </location>
</feature>
<evidence type="ECO:0000313" key="7">
    <source>
        <dbReference type="Proteomes" id="UP000243719"/>
    </source>
</evidence>
<sequence>MVSLRQLRYFVEVVEAGSFSAAAERLFVAQSALSRQIRDLEQSAQVVLLSRAGRQTTLTPAGRTFYDGAKRLLFGLNDTLLQARQTERGGEGIVRLVHSSSVVLGRDLLAALQRFLDAQPGASLDVSQMTSDHQATELVEGRSDLGLVRLPVTLVHADVSVEALFDERLYLAVPPGHRLARLPSCSLADLRDEAFVSQPHAERGGLGFRVAELCLRHGFFPRGARATSRKTTQLNLVAAGFGVSIVPDGMRLIAPPEVGFVVLNDVDASTTVGMLRRNDAAALTEACAASLRGAAARRGARA</sequence>
<dbReference type="Gene3D" id="1.10.10.10">
    <property type="entry name" value="Winged helix-like DNA-binding domain superfamily/Winged helix DNA-binding domain"/>
    <property type="match status" value="1"/>
</dbReference>
<dbReference type="PRINTS" id="PR00039">
    <property type="entry name" value="HTHLYSR"/>
</dbReference>
<evidence type="ECO:0000259" key="5">
    <source>
        <dbReference type="PROSITE" id="PS50931"/>
    </source>
</evidence>